<dbReference type="GO" id="GO:0005524">
    <property type="term" value="F:ATP binding"/>
    <property type="evidence" value="ECO:0007669"/>
    <property type="project" value="UniProtKB-KW"/>
</dbReference>
<dbReference type="CDD" id="cd05904">
    <property type="entry name" value="4CL"/>
    <property type="match status" value="1"/>
</dbReference>
<evidence type="ECO:0000256" key="5">
    <source>
        <dbReference type="ARBA" id="ARBA00022840"/>
    </source>
</evidence>
<feature type="transmembrane region" description="Helical" evidence="7">
    <location>
        <begin position="236"/>
        <end position="257"/>
    </location>
</feature>
<dbReference type="InterPro" id="IPR042099">
    <property type="entry name" value="ANL_N_sf"/>
</dbReference>
<evidence type="ECO:0000256" key="3">
    <source>
        <dbReference type="ARBA" id="ARBA00022598"/>
    </source>
</evidence>
<dbReference type="GO" id="GO:0009698">
    <property type="term" value="P:phenylpropanoid metabolic process"/>
    <property type="evidence" value="ECO:0007669"/>
    <property type="project" value="UniProtKB-KW"/>
</dbReference>
<dbReference type="FunFam" id="3.40.50.12780:FF:000003">
    <property type="entry name" value="Long-chain-fatty-acid--CoA ligase FadD"/>
    <property type="match status" value="1"/>
</dbReference>
<dbReference type="InterPro" id="IPR045851">
    <property type="entry name" value="AMP-bd_C_sf"/>
</dbReference>
<dbReference type="GO" id="GO:0106286">
    <property type="term" value="F:(E)-caffeate-CoA ligase activity"/>
    <property type="evidence" value="ECO:0007669"/>
    <property type="project" value="UniProtKB-ARBA"/>
</dbReference>
<evidence type="ECO:0000256" key="2">
    <source>
        <dbReference type="ARBA" id="ARBA00006432"/>
    </source>
</evidence>
<dbReference type="FunFam" id="3.30.300.30:FF:000007">
    <property type="entry name" value="4-coumarate--CoA ligase 2"/>
    <property type="match status" value="1"/>
</dbReference>
<evidence type="ECO:0000256" key="7">
    <source>
        <dbReference type="SAM" id="Phobius"/>
    </source>
</evidence>
<dbReference type="AlphaFoldDB" id="A0ABD1TES1"/>
<comment type="pathway">
    <text evidence="1">Phytoalexin biosynthesis; 3,4',5-trihydroxystilbene biosynthesis; 3,4',5-trihydroxystilbene from trans-4-coumarate: step 1/2.</text>
</comment>
<sequence>MEKSGYGRDGIYRSLRPPLVLPKDPNLSMVSFLFRNISSFPDKPALIDSHTGQTLTFIQFKSLVSKVSYGLLQLGIKKNDVVLIFSPNSIQFPICFFGIIAIGAIATTVNPIYTVSELSKQVQDCRPKVIITVQDLLPKVKDFNLPVILLGTDKKPLEPIGNIPSVKLFTELVDNEGSADLDNRNRIIKQNDKAALLYSSGTTGTSKGVILSHRNFIAAALMVAADQDWAGEMHNVFLCVLPMFHVFGLAVIMYAQLQRGNAIVSMAKFDLEMILKAMEKYRVTHLWVVPPIILALAKNSVIKKYDLSSLRQIGSGAAPLGSELMQECAKNFSQAVVLQGFGMTETCGIVSIENQYAGPRHSGSTGMLSPGVESQIVSVDKLKPLPPGQLGEIWVCGPNMMQGYFNNPQATSLTIDKQGWVHTGDIGYFDEEGQLYVVDRIKELIKYKGFQVAPAELEGLLVSHPEILDAAVIPFPDAEAGEVPIAYVVRSPNSSLTEEDVQKFIADQVAPFKRLRRVTFTNSIPKSASGKILRRELIEKVRSKL</sequence>
<dbReference type="EMBL" id="JBFOLK010000005">
    <property type="protein sequence ID" value="KAL2511219.1"/>
    <property type="molecule type" value="Genomic_DNA"/>
</dbReference>
<dbReference type="Gene3D" id="3.30.300.30">
    <property type="match status" value="1"/>
</dbReference>
<dbReference type="Proteomes" id="UP001604336">
    <property type="component" value="Unassembled WGS sequence"/>
</dbReference>
<keyword evidence="7" id="KW-1133">Transmembrane helix</keyword>
<dbReference type="Pfam" id="PF13193">
    <property type="entry name" value="AMP-binding_C"/>
    <property type="match status" value="1"/>
</dbReference>
<accession>A0ABD1TES1</accession>
<keyword evidence="5" id="KW-0067">ATP-binding</keyword>
<dbReference type="PANTHER" id="PTHR24096">
    <property type="entry name" value="LONG-CHAIN-FATTY-ACID--COA LIGASE"/>
    <property type="match status" value="1"/>
</dbReference>
<reference evidence="11" key="1">
    <citation type="submission" date="2024-07" db="EMBL/GenBank/DDBJ databases">
        <title>Two chromosome-level genome assemblies of Korean endemic species Abeliophyllum distichum and Forsythia ovata (Oleaceae).</title>
        <authorList>
            <person name="Jang H."/>
        </authorList>
    </citation>
    <scope>NUCLEOTIDE SEQUENCE [LARGE SCALE GENOMIC DNA]</scope>
</reference>
<name>A0ABD1TES1_9LAMI</name>
<dbReference type="Pfam" id="PF00501">
    <property type="entry name" value="AMP-binding"/>
    <property type="match status" value="1"/>
</dbReference>
<evidence type="ECO:0000256" key="6">
    <source>
        <dbReference type="ARBA" id="ARBA00023051"/>
    </source>
</evidence>
<evidence type="ECO:0000313" key="11">
    <source>
        <dbReference type="Proteomes" id="UP001604336"/>
    </source>
</evidence>
<evidence type="ECO:0000256" key="4">
    <source>
        <dbReference type="ARBA" id="ARBA00022741"/>
    </source>
</evidence>
<comment type="similarity">
    <text evidence="2">Belongs to the ATP-dependent AMP-binding enzyme family.</text>
</comment>
<dbReference type="Gene3D" id="3.40.50.12780">
    <property type="entry name" value="N-terminal domain of ligase-like"/>
    <property type="match status" value="1"/>
</dbReference>
<evidence type="ECO:0000313" key="10">
    <source>
        <dbReference type="EMBL" id="KAL2511219.1"/>
    </source>
</evidence>
<feature type="domain" description="AMP-binding enzyme C-terminal" evidence="9">
    <location>
        <begin position="456"/>
        <end position="531"/>
    </location>
</feature>
<dbReference type="SUPFAM" id="SSF56801">
    <property type="entry name" value="Acetyl-CoA synthetase-like"/>
    <property type="match status" value="1"/>
</dbReference>
<keyword evidence="7" id="KW-0812">Transmembrane</keyword>
<dbReference type="PANTHER" id="PTHR24096:SF425">
    <property type="entry name" value="4-COUMARATE--COA LIGASE-LIKE 7"/>
    <property type="match status" value="1"/>
</dbReference>
<comment type="caution">
    <text evidence="10">The sequence shown here is derived from an EMBL/GenBank/DDBJ whole genome shotgun (WGS) entry which is preliminary data.</text>
</comment>
<dbReference type="PROSITE" id="PS00455">
    <property type="entry name" value="AMP_BINDING"/>
    <property type="match status" value="1"/>
</dbReference>
<evidence type="ECO:0000259" key="8">
    <source>
        <dbReference type="Pfam" id="PF00501"/>
    </source>
</evidence>
<keyword evidence="4" id="KW-0547">Nucleotide-binding</keyword>
<feature type="domain" description="AMP-dependent synthetase/ligase" evidence="8">
    <location>
        <begin position="35"/>
        <end position="405"/>
    </location>
</feature>
<feature type="transmembrane region" description="Helical" evidence="7">
    <location>
        <begin position="90"/>
        <end position="113"/>
    </location>
</feature>
<evidence type="ECO:0000256" key="1">
    <source>
        <dbReference type="ARBA" id="ARBA00004930"/>
    </source>
</evidence>
<evidence type="ECO:0000259" key="9">
    <source>
        <dbReference type="Pfam" id="PF13193"/>
    </source>
</evidence>
<organism evidence="10 11">
    <name type="scientific">Abeliophyllum distichum</name>
    <dbReference type="NCBI Taxonomy" id="126358"/>
    <lineage>
        <taxon>Eukaryota</taxon>
        <taxon>Viridiplantae</taxon>
        <taxon>Streptophyta</taxon>
        <taxon>Embryophyta</taxon>
        <taxon>Tracheophyta</taxon>
        <taxon>Spermatophyta</taxon>
        <taxon>Magnoliopsida</taxon>
        <taxon>eudicotyledons</taxon>
        <taxon>Gunneridae</taxon>
        <taxon>Pentapetalae</taxon>
        <taxon>asterids</taxon>
        <taxon>lamiids</taxon>
        <taxon>Lamiales</taxon>
        <taxon>Oleaceae</taxon>
        <taxon>Forsythieae</taxon>
        <taxon>Abeliophyllum</taxon>
    </lineage>
</organism>
<dbReference type="GO" id="GO:0050563">
    <property type="term" value="F:trans-feruloyl-CoA synthase activity"/>
    <property type="evidence" value="ECO:0007669"/>
    <property type="project" value="UniProtKB-ARBA"/>
</dbReference>
<dbReference type="InterPro" id="IPR025110">
    <property type="entry name" value="AMP-bd_C"/>
</dbReference>
<keyword evidence="7" id="KW-0472">Membrane</keyword>
<protein>
    <submittedName>
        <fullName evidence="10">4-coumarate--CoA ligase-like 7</fullName>
    </submittedName>
</protein>
<dbReference type="InterPro" id="IPR000873">
    <property type="entry name" value="AMP-dep_synth/lig_dom"/>
</dbReference>
<proteinExistence type="inferred from homology"/>
<dbReference type="InterPro" id="IPR020845">
    <property type="entry name" value="AMP-binding_CS"/>
</dbReference>
<keyword evidence="11" id="KW-1185">Reference proteome</keyword>
<keyword evidence="3" id="KW-0436">Ligase</keyword>
<gene>
    <name evidence="10" type="ORF">Adt_16819</name>
</gene>
<keyword evidence="6" id="KW-0587">Phenylpropanoid metabolism</keyword>